<gene>
    <name evidence="11" type="ORF">E2A64_14320</name>
</gene>
<reference evidence="11 12" key="1">
    <citation type="journal article" date="2013" name="Int. J. Syst. Evol. Microbiol.">
        <title>Hoeflea suaedae sp. nov., an endophytic bacterium isolated from the root of the halophyte Suaeda maritima.</title>
        <authorList>
            <person name="Chung E.J."/>
            <person name="Park J.A."/>
            <person name="Pramanik P."/>
            <person name="Bibi F."/>
            <person name="Jeon C.O."/>
            <person name="Chung Y.R."/>
        </authorList>
    </citation>
    <scope>NUCLEOTIDE SEQUENCE [LARGE SCALE GENOMIC DNA]</scope>
    <source>
        <strain evidence="11 12">YC6898</strain>
    </source>
</reference>
<comment type="subunit">
    <text evidence="9">The complex comprises the extracytoplasmic solute receptor protein and the two transmembrane proteins.</text>
</comment>
<evidence type="ECO:0000313" key="11">
    <source>
        <dbReference type="EMBL" id="TDH34905.1"/>
    </source>
</evidence>
<dbReference type="RefSeq" id="WP_133285190.1">
    <property type="nucleotide sequence ID" value="NZ_SMSI01000003.1"/>
</dbReference>
<keyword evidence="6 9" id="KW-1133">Transmembrane helix</keyword>
<proteinExistence type="inferred from homology"/>
<evidence type="ECO:0000313" key="12">
    <source>
        <dbReference type="Proteomes" id="UP000295131"/>
    </source>
</evidence>
<feature type="domain" description="Tripartite ATP-independent periplasmic transporters DctQ component" evidence="10">
    <location>
        <begin position="30"/>
        <end position="153"/>
    </location>
</feature>
<evidence type="ECO:0000259" key="10">
    <source>
        <dbReference type="Pfam" id="PF04290"/>
    </source>
</evidence>
<evidence type="ECO:0000256" key="1">
    <source>
        <dbReference type="ARBA" id="ARBA00004429"/>
    </source>
</evidence>
<dbReference type="AlphaFoldDB" id="A0A4R5PI52"/>
<evidence type="ECO:0000256" key="5">
    <source>
        <dbReference type="ARBA" id="ARBA00022692"/>
    </source>
</evidence>
<dbReference type="Proteomes" id="UP000295131">
    <property type="component" value="Unassembled WGS sequence"/>
</dbReference>
<dbReference type="PANTHER" id="PTHR35011:SF2">
    <property type="entry name" value="2,3-DIKETO-L-GULONATE TRAP TRANSPORTER SMALL PERMEASE PROTEIN YIAM"/>
    <property type="match status" value="1"/>
</dbReference>
<evidence type="ECO:0000256" key="9">
    <source>
        <dbReference type="RuleBase" id="RU369079"/>
    </source>
</evidence>
<dbReference type="InterPro" id="IPR055348">
    <property type="entry name" value="DctQ"/>
</dbReference>
<comment type="similarity">
    <text evidence="8 9">Belongs to the TRAP transporter small permease family.</text>
</comment>
<keyword evidence="4 9" id="KW-0997">Cell inner membrane</keyword>
<keyword evidence="3" id="KW-1003">Cell membrane</keyword>
<keyword evidence="7 9" id="KW-0472">Membrane</keyword>
<dbReference type="PANTHER" id="PTHR35011">
    <property type="entry name" value="2,3-DIKETO-L-GULONATE TRAP TRANSPORTER SMALL PERMEASE PROTEIN YIAM"/>
    <property type="match status" value="1"/>
</dbReference>
<feature type="transmembrane region" description="Helical" evidence="9">
    <location>
        <begin position="133"/>
        <end position="156"/>
    </location>
</feature>
<evidence type="ECO:0000256" key="7">
    <source>
        <dbReference type="ARBA" id="ARBA00023136"/>
    </source>
</evidence>
<evidence type="ECO:0000256" key="8">
    <source>
        <dbReference type="ARBA" id="ARBA00038436"/>
    </source>
</evidence>
<sequence length="172" mass="19162">MKAFLSACSIVDRFVFRLNVFVVAAILAAMSGIVFYGVIGRYVFNAPLFWGEETARFLMFFLVLTGSALGLRLSQHPRLTMFVDLFPERHRKALMLLGDAIVFGTILVILIQGTELAIDEGIMRTPALRISYFWIYLAYPIGAVLGLMQLIGAYFAPQLADTLNEDAEETAL</sequence>
<dbReference type="InterPro" id="IPR007387">
    <property type="entry name" value="TRAP_DctQ"/>
</dbReference>
<evidence type="ECO:0000256" key="2">
    <source>
        <dbReference type="ARBA" id="ARBA00022448"/>
    </source>
</evidence>
<comment type="caution">
    <text evidence="11">The sequence shown here is derived from an EMBL/GenBank/DDBJ whole genome shotgun (WGS) entry which is preliminary data.</text>
</comment>
<protein>
    <recommendedName>
        <fullName evidence="9">TRAP transporter small permease protein</fullName>
    </recommendedName>
</protein>
<comment type="function">
    <text evidence="9">Part of the tripartite ATP-independent periplasmic (TRAP) transport system.</text>
</comment>
<name>A0A4R5PI52_9HYPH</name>
<evidence type="ECO:0000256" key="6">
    <source>
        <dbReference type="ARBA" id="ARBA00022989"/>
    </source>
</evidence>
<dbReference type="OrthoDB" id="7843639at2"/>
<dbReference type="Pfam" id="PF04290">
    <property type="entry name" value="DctQ"/>
    <property type="match status" value="1"/>
</dbReference>
<organism evidence="11 12">
    <name type="scientific">Pseudohoeflea suaedae</name>
    <dbReference type="NCBI Taxonomy" id="877384"/>
    <lineage>
        <taxon>Bacteria</taxon>
        <taxon>Pseudomonadati</taxon>
        <taxon>Pseudomonadota</taxon>
        <taxon>Alphaproteobacteria</taxon>
        <taxon>Hyphomicrobiales</taxon>
        <taxon>Rhizobiaceae</taxon>
        <taxon>Pseudohoeflea</taxon>
    </lineage>
</organism>
<feature type="transmembrane region" description="Helical" evidence="9">
    <location>
        <begin position="55"/>
        <end position="73"/>
    </location>
</feature>
<keyword evidence="12" id="KW-1185">Reference proteome</keyword>
<feature type="transmembrane region" description="Helical" evidence="9">
    <location>
        <begin position="94"/>
        <end position="113"/>
    </location>
</feature>
<feature type="transmembrane region" description="Helical" evidence="9">
    <location>
        <begin position="20"/>
        <end position="43"/>
    </location>
</feature>
<accession>A0A4R5PI52</accession>
<keyword evidence="2 9" id="KW-0813">Transport</keyword>
<evidence type="ECO:0000256" key="4">
    <source>
        <dbReference type="ARBA" id="ARBA00022519"/>
    </source>
</evidence>
<keyword evidence="5 9" id="KW-0812">Transmembrane</keyword>
<dbReference type="GO" id="GO:0015740">
    <property type="term" value="P:C4-dicarboxylate transport"/>
    <property type="evidence" value="ECO:0007669"/>
    <property type="project" value="TreeGrafter"/>
</dbReference>
<dbReference type="GO" id="GO:0022857">
    <property type="term" value="F:transmembrane transporter activity"/>
    <property type="evidence" value="ECO:0007669"/>
    <property type="project" value="UniProtKB-UniRule"/>
</dbReference>
<dbReference type="EMBL" id="SMSI01000003">
    <property type="protein sequence ID" value="TDH34905.1"/>
    <property type="molecule type" value="Genomic_DNA"/>
</dbReference>
<dbReference type="GO" id="GO:0005886">
    <property type="term" value="C:plasma membrane"/>
    <property type="evidence" value="ECO:0007669"/>
    <property type="project" value="UniProtKB-SubCell"/>
</dbReference>
<comment type="subcellular location">
    <subcellularLocation>
        <location evidence="1 9">Cell inner membrane</location>
        <topology evidence="1 9">Multi-pass membrane protein</topology>
    </subcellularLocation>
</comment>
<evidence type="ECO:0000256" key="3">
    <source>
        <dbReference type="ARBA" id="ARBA00022475"/>
    </source>
</evidence>